<name>A0A8T0WCF5_PANVG</name>
<keyword evidence="2" id="KW-1185">Reference proteome</keyword>
<gene>
    <name evidence="1" type="ORF">PVAP13_2KG214774</name>
</gene>
<dbReference type="Proteomes" id="UP000823388">
    <property type="component" value="Chromosome 2K"/>
</dbReference>
<dbReference type="EMBL" id="CM029039">
    <property type="protein sequence ID" value="KAG2642353.1"/>
    <property type="molecule type" value="Genomic_DNA"/>
</dbReference>
<proteinExistence type="predicted"/>
<evidence type="ECO:0000313" key="1">
    <source>
        <dbReference type="EMBL" id="KAG2642353.1"/>
    </source>
</evidence>
<dbReference type="AlphaFoldDB" id="A0A8T0WCF5"/>
<accession>A0A8T0WCF5</accession>
<organism evidence="1 2">
    <name type="scientific">Panicum virgatum</name>
    <name type="common">Blackwell switchgrass</name>
    <dbReference type="NCBI Taxonomy" id="38727"/>
    <lineage>
        <taxon>Eukaryota</taxon>
        <taxon>Viridiplantae</taxon>
        <taxon>Streptophyta</taxon>
        <taxon>Embryophyta</taxon>
        <taxon>Tracheophyta</taxon>
        <taxon>Spermatophyta</taxon>
        <taxon>Magnoliopsida</taxon>
        <taxon>Liliopsida</taxon>
        <taxon>Poales</taxon>
        <taxon>Poaceae</taxon>
        <taxon>PACMAD clade</taxon>
        <taxon>Panicoideae</taxon>
        <taxon>Panicodae</taxon>
        <taxon>Paniceae</taxon>
        <taxon>Panicinae</taxon>
        <taxon>Panicum</taxon>
        <taxon>Panicum sect. Hiantes</taxon>
    </lineage>
</organism>
<comment type="caution">
    <text evidence="1">The sequence shown here is derived from an EMBL/GenBank/DDBJ whole genome shotgun (WGS) entry which is preliminary data.</text>
</comment>
<sequence>MDVIFNAKELVPVPSILDKGTKSFHFLMMLSQL</sequence>
<protein>
    <submittedName>
        <fullName evidence="1">Uncharacterized protein</fullName>
    </submittedName>
</protein>
<reference evidence="1" key="1">
    <citation type="submission" date="2020-05" db="EMBL/GenBank/DDBJ databases">
        <title>WGS assembly of Panicum virgatum.</title>
        <authorList>
            <person name="Lovell J.T."/>
            <person name="Jenkins J."/>
            <person name="Shu S."/>
            <person name="Juenger T.E."/>
            <person name="Schmutz J."/>
        </authorList>
    </citation>
    <scope>NUCLEOTIDE SEQUENCE</scope>
    <source>
        <strain evidence="1">AP13</strain>
    </source>
</reference>
<evidence type="ECO:0000313" key="2">
    <source>
        <dbReference type="Proteomes" id="UP000823388"/>
    </source>
</evidence>